<reference evidence="1" key="1">
    <citation type="submission" date="2014-09" db="EMBL/GenBank/DDBJ databases">
        <authorList>
            <person name="Magalhaes I.L.F."/>
            <person name="Oliveira U."/>
            <person name="Santos F.R."/>
            <person name="Vidigal T.H.D.A."/>
            <person name="Brescovit A.D."/>
            <person name="Santos A.J."/>
        </authorList>
    </citation>
    <scope>NUCLEOTIDE SEQUENCE</scope>
    <source>
        <tissue evidence="1">Shoot tissue taken approximately 20 cm above the soil surface</tissue>
    </source>
</reference>
<sequence>MELTKDAGSWKPNTGRFPSSLARCTVSSTLEVVLL</sequence>
<proteinExistence type="predicted"/>
<reference evidence="1" key="2">
    <citation type="journal article" date="2015" name="Data Brief">
        <title>Shoot transcriptome of the giant reed, Arundo donax.</title>
        <authorList>
            <person name="Barrero R.A."/>
            <person name="Guerrero F.D."/>
            <person name="Moolhuijzen P."/>
            <person name="Goolsby J.A."/>
            <person name="Tidwell J."/>
            <person name="Bellgard S.E."/>
            <person name="Bellgard M.I."/>
        </authorList>
    </citation>
    <scope>NUCLEOTIDE SEQUENCE</scope>
    <source>
        <tissue evidence="1">Shoot tissue taken approximately 20 cm above the soil surface</tissue>
    </source>
</reference>
<protein>
    <submittedName>
        <fullName evidence="1">Pdh1</fullName>
    </submittedName>
</protein>
<name>A0A0A9E9B6_ARUDO</name>
<organism evidence="1">
    <name type="scientific">Arundo donax</name>
    <name type="common">Giant reed</name>
    <name type="synonym">Donax arundinaceus</name>
    <dbReference type="NCBI Taxonomy" id="35708"/>
    <lineage>
        <taxon>Eukaryota</taxon>
        <taxon>Viridiplantae</taxon>
        <taxon>Streptophyta</taxon>
        <taxon>Embryophyta</taxon>
        <taxon>Tracheophyta</taxon>
        <taxon>Spermatophyta</taxon>
        <taxon>Magnoliopsida</taxon>
        <taxon>Liliopsida</taxon>
        <taxon>Poales</taxon>
        <taxon>Poaceae</taxon>
        <taxon>PACMAD clade</taxon>
        <taxon>Arundinoideae</taxon>
        <taxon>Arundineae</taxon>
        <taxon>Arundo</taxon>
    </lineage>
</organism>
<accession>A0A0A9E9B6</accession>
<dbReference type="AlphaFoldDB" id="A0A0A9E9B6"/>
<dbReference type="EMBL" id="GBRH01201294">
    <property type="protein sequence ID" value="JAD96601.1"/>
    <property type="molecule type" value="Transcribed_RNA"/>
</dbReference>
<evidence type="ECO:0000313" key="1">
    <source>
        <dbReference type="EMBL" id="JAD96601.1"/>
    </source>
</evidence>